<evidence type="ECO:0000313" key="3">
    <source>
        <dbReference type="EMBL" id="GMR31431.1"/>
    </source>
</evidence>
<accession>A0AAN5C7K7</accession>
<evidence type="ECO:0000256" key="2">
    <source>
        <dbReference type="SAM" id="SignalP"/>
    </source>
</evidence>
<evidence type="ECO:0000313" key="4">
    <source>
        <dbReference type="Proteomes" id="UP001328107"/>
    </source>
</evidence>
<evidence type="ECO:0000256" key="1">
    <source>
        <dbReference type="SAM" id="MobiDB-lite"/>
    </source>
</evidence>
<feature type="chain" id="PRO_5042821538" description="Secreted protein" evidence="2">
    <location>
        <begin position="20"/>
        <end position="68"/>
    </location>
</feature>
<sequence length="68" mass="7642">RMRLLVFVGVALAVPCVNAGFGHPHPQKREAEVKSEEELAPCPPGIPEDSGYPYHWPSNYKREAEVKR</sequence>
<feature type="region of interest" description="Disordered" evidence="1">
    <location>
        <begin position="24"/>
        <end position="54"/>
    </location>
</feature>
<organism evidence="3 4">
    <name type="scientific">Pristionchus mayeri</name>
    <dbReference type="NCBI Taxonomy" id="1317129"/>
    <lineage>
        <taxon>Eukaryota</taxon>
        <taxon>Metazoa</taxon>
        <taxon>Ecdysozoa</taxon>
        <taxon>Nematoda</taxon>
        <taxon>Chromadorea</taxon>
        <taxon>Rhabditida</taxon>
        <taxon>Rhabditina</taxon>
        <taxon>Diplogasteromorpha</taxon>
        <taxon>Diplogasteroidea</taxon>
        <taxon>Neodiplogasteridae</taxon>
        <taxon>Pristionchus</taxon>
    </lineage>
</organism>
<name>A0AAN5C7K7_9BILA</name>
<keyword evidence="4" id="KW-1185">Reference proteome</keyword>
<dbReference type="AlphaFoldDB" id="A0AAN5C7K7"/>
<comment type="caution">
    <text evidence="3">The sequence shown here is derived from an EMBL/GenBank/DDBJ whole genome shotgun (WGS) entry which is preliminary data.</text>
</comment>
<evidence type="ECO:0008006" key="5">
    <source>
        <dbReference type="Google" id="ProtNLM"/>
    </source>
</evidence>
<dbReference type="Proteomes" id="UP001328107">
    <property type="component" value="Unassembled WGS sequence"/>
</dbReference>
<gene>
    <name evidence="3" type="ORF">PMAYCL1PPCAC_01626</name>
</gene>
<feature type="non-terminal residue" evidence="3">
    <location>
        <position position="68"/>
    </location>
</feature>
<reference evidence="4" key="1">
    <citation type="submission" date="2022-10" db="EMBL/GenBank/DDBJ databases">
        <title>Genome assembly of Pristionchus species.</title>
        <authorList>
            <person name="Yoshida K."/>
            <person name="Sommer R.J."/>
        </authorList>
    </citation>
    <scope>NUCLEOTIDE SEQUENCE [LARGE SCALE GENOMIC DNA]</scope>
    <source>
        <strain evidence="4">RS5460</strain>
    </source>
</reference>
<feature type="signal peptide" evidence="2">
    <location>
        <begin position="1"/>
        <end position="19"/>
    </location>
</feature>
<proteinExistence type="predicted"/>
<feature type="compositionally biased region" description="Basic and acidic residues" evidence="1">
    <location>
        <begin position="27"/>
        <end position="37"/>
    </location>
</feature>
<dbReference type="EMBL" id="BTRK01000001">
    <property type="protein sequence ID" value="GMR31431.1"/>
    <property type="molecule type" value="Genomic_DNA"/>
</dbReference>
<keyword evidence="2" id="KW-0732">Signal</keyword>
<feature type="non-terminal residue" evidence="3">
    <location>
        <position position="1"/>
    </location>
</feature>
<protein>
    <recommendedName>
        <fullName evidence="5">Secreted protein</fullName>
    </recommendedName>
</protein>